<evidence type="ECO:0000256" key="4">
    <source>
        <dbReference type="ARBA" id="ARBA00023453"/>
    </source>
</evidence>
<dbReference type="GO" id="GO:0032259">
    <property type="term" value="P:methylation"/>
    <property type="evidence" value="ECO:0007669"/>
    <property type="project" value="UniProtKB-KW"/>
</dbReference>
<dbReference type="AlphaFoldDB" id="A0AAV5RJ34"/>
<reference evidence="5 6" key="1">
    <citation type="journal article" date="2023" name="Elife">
        <title>Identification of key yeast species and microbe-microbe interactions impacting larval growth of Drosophila in the wild.</title>
        <authorList>
            <person name="Mure A."/>
            <person name="Sugiura Y."/>
            <person name="Maeda R."/>
            <person name="Honda K."/>
            <person name="Sakurai N."/>
            <person name="Takahashi Y."/>
            <person name="Watada M."/>
            <person name="Katoh T."/>
            <person name="Gotoh A."/>
            <person name="Gotoh Y."/>
            <person name="Taniguchi I."/>
            <person name="Nakamura K."/>
            <person name="Hayashi T."/>
            <person name="Katayama T."/>
            <person name="Uemura T."/>
            <person name="Hattori Y."/>
        </authorList>
    </citation>
    <scope>NUCLEOTIDE SEQUENCE [LARGE SCALE GENOMIC DNA]</scope>
    <source>
        <strain evidence="5 6">SB-73</strain>
    </source>
</reference>
<dbReference type="Proteomes" id="UP001362899">
    <property type="component" value="Unassembled WGS sequence"/>
</dbReference>
<keyword evidence="2" id="KW-0808">Transferase</keyword>
<evidence type="ECO:0000256" key="1">
    <source>
        <dbReference type="ARBA" id="ARBA00022603"/>
    </source>
</evidence>
<dbReference type="SUPFAM" id="SSF53335">
    <property type="entry name" value="S-adenosyl-L-methionine-dependent methyltransferases"/>
    <property type="match status" value="1"/>
</dbReference>
<evidence type="ECO:0000313" key="6">
    <source>
        <dbReference type="Proteomes" id="UP001362899"/>
    </source>
</evidence>
<protein>
    <recommendedName>
        <fullName evidence="7">O-methyltransferase</fullName>
    </recommendedName>
</protein>
<accession>A0AAV5RJ34</accession>
<evidence type="ECO:0000256" key="3">
    <source>
        <dbReference type="ARBA" id="ARBA00022691"/>
    </source>
</evidence>
<keyword evidence="6" id="KW-1185">Reference proteome</keyword>
<sequence length="231" mass="25384">MTSDLFRPQFTPQIQKVINRLYAETIELDPGSHERASANGLNNENNSGFYEAMIDARLPVTPEFGNLLYIMARSSGARNIIEFGTSFGVSTIYLAAAIKDNGGGKIITTELFAAKAEQARANLIEAGLSDYVEIRIGDALQSLKDIGTAPIDLILLDAVKSLYYDVLQVLEPYLRKGGLVISDRASLDEELGAHAEKYLEYISNPENGYRLSSICTQAIGQTFPHDIAIRY</sequence>
<dbReference type="PROSITE" id="PS51682">
    <property type="entry name" value="SAM_OMT_I"/>
    <property type="match status" value="1"/>
</dbReference>
<evidence type="ECO:0008006" key="7">
    <source>
        <dbReference type="Google" id="ProtNLM"/>
    </source>
</evidence>
<comment type="similarity">
    <text evidence="4">Belongs to the class I-like SAM-binding methyltransferase superfamily. Cation-dependent O-methyltransferase family.</text>
</comment>
<dbReference type="EMBL" id="BTGC01000003">
    <property type="protein sequence ID" value="GMM50539.1"/>
    <property type="molecule type" value="Genomic_DNA"/>
</dbReference>
<keyword evidence="1" id="KW-0489">Methyltransferase</keyword>
<dbReference type="PANTHER" id="PTHR43167">
    <property type="entry name" value="PUTATIVE (AFU_ORTHOLOGUE AFUA_6G01830)-RELATED"/>
    <property type="match status" value="1"/>
</dbReference>
<evidence type="ECO:0000256" key="2">
    <source>
        <dbReference type="ARBA" id="ARBA00022679"/>
    </source>
</evidence>
<dbReference type="Gene3D" id="3.40.50.150">
    <property type="entry name" value="Vaccinia Virus protein VP39"/>
    <property type="match status" value="1"/>
</dbReference>
<organism evidence="5 6">
    <name type="scientific">Starmerella bacillaris</name>
    <name type="common">Yeast</name>
    <name type="synonym">Candida zemplinina</name>
    <dbReference type="NCBI Taxonomy" id="1247836"/>
    <lineage>
        <taxon>Eukaryota</taxon>
        <taxon>Fungi</taxon>
        <taxon>Dikarya</taxon>
        <taxon>Ascomycota</taxon>
        <taxon>Saccharomycotina</taxon>
        <taxon>Dipodascomycetes</taxon>
        <taxon>Dipodascales</taxon>
        <taxon>Trichomonascaceae</taxon>
        <taxon>Starmerella</taxon>
    </lineage>
</organism>
<dbReference type="Pfam" id="PF13578">
    <property type="entry name" value="Methyltransf_24"/>
    <property type="match status" value="1"/>
</dbReference>
<name>A0AAV5RJ34_STABA</name>
<gene>
    <name evidence="5" type="ORF">DASB73_014970</name>
</gene>
<comment type="caution">
    <text evidence="5">The sequence shown here is derived from an EMBL/GenBank/DDBJ whole genome shotgun (WGS) entry which is preliminary data.</text>
</comment>
<evidence type="ECO:0000313" key="5">
    <source>
        <dbReference type="EMBL" id="GMM50539.1"/>
    </source>
</evidence>
<proteinExistence type="inferred from homology"/>
<dbReference type="InterPro" id="IPR002935">
    <property type="entry name" value="SAM_O-MeTrfase"/>
</dbReference>
<dbReference type="GO" id="GO:0008171">
    <property type="term" value="F:O-methyltransferase activity"/>
    <property type="evidence" value="ECO:0007669"/>
    <property type="project" value="InterPro"/>
</dbReference>
<keyword evidence="3" id="KW-0949">S-adenosyl-L-methionine</keyword>
<dbReference type="PANTHER" id="PTHR43167:SF1">
    <property type="entry name" value="PUTATIVE (AFU_ORTHOLOGUE AFUA_6G01830)-RELATED"/>
    <property type="match status" value="1"/>
</dbReference>
<dbReference type="InterPro" id="IPR029063">
    <property type="entry name" value="SAM-dependent_MTases_sf"/>
</dbReference>